<organism evidence="4 5">
    <name type="scientific">Roseimicrobium gellanilyticum</name>
    <dbReference type="NCBI Taxonomy" id="748857"/>
    <lineage>
        <taxon>Bacteria</taxon>
        <taxon>Pseudomonadati</taxon>
        <taxon>Verrucomicrobiota</taxon>
        <taxon>Verrucomicrobiia</taxon>
        <taxon>Verrucomicrobiales</taxon>
        <taxon>Verrucomicrobiaceae</taxon>
        <taxon>Roseimicrobium</taxon>
    </lineage>
</organism>
<evidence type="ECO:0000313" key="5">
    <source>
        <dbReference type="Proteomes" id="UP000253426"/>
    </source>
</evidence>
<reference evidence="4 5" key="1">
    <citation type="submission" date="2018-06" db="EMBL/GenBank/DDBJ databases">
        <title>Genomic Encyclopedia of Type Strains, Phase IV (KMG-IV): sequencing the most valuable type-strain genomes for metagenomic binning, comparative biology and taxonomic classification.</title>
        <authorList>
            <person name="Goeker M."/>
        </authorList>
    </citation>
    <scope>NUCLEOTIDE SEQUENCE [LARGE SCALE GENOMIC DNA]</scope>
    <source>
        <strain evidence="4 5">DSM 25532</strain>
    </source>
</reference>
<dbReference type="RefSeq" id="WP_113961807.1">
    <property type="nucleotide sequence ID" value="NZ_QNRR01000016.1"/>
</dbReference>
<dbReference type="CDD" id="cd00198">
    <property type="entry name" value="vWFA"/>
    <property type="match status" value="1"/>
</dbReference>
<accession>A0A366H3V8</accession>
<proteinExistence type="predicted"/>
<dbReference type="InterPro" id="IPR002881">
    <property type="entry name" value="DUF58"/>
</dbReference>
<protein>
    <submittedName>
        <fullName evidence="4">Uncharacterized protein DUF58</fullName>
    </submittedName>
</protein>
<dbReference type="AlphaFoldDB" id="A0A366H3V8"/>
<dbReference type="SUPFAM" id="SSF53300">
    <property type="entry name" value="vWA-like"/>
    <property type="match status" value="1"/>
</dbReference>
<dbReference type="Proteomes" id="UP000253426">
    <property type="component" value="Unassembled WGS sequence"/>
</dbReference>
<dbReference type="PANTHER" id="PTHR33608">
    <property type="entry name" value="BLL2464 PROTEIN"/>
    <property type="match status" value="1"/>
</dbReference>
<name>A0A366H3V8_9BACT</name>
<keyword evidence="2" id="KW-1133">Transmembrane helix</keyword>
<dbReference type="Pfam" id="PF01882">
    <property type="entry name" value="DUF58"/>
    <property type="match status" value="1"/>
</dbReference>
<keyword evidence="2" id="KW-0472">Membrane</keyword>
<feature type="domain" description="DUF58" evidence="3">
    <location>
        <begin position="123"/>
        <end position="337"/>
    </location>
</feature>
<feature type="transmembrane region" description="Helical" evidence="2">
    <location>
        <begin position="12"/>
        <end position="33"/>
    </location>
</feature>
<dbReference type="EMBL" id="QNRR01000016">
    <property type="protein sequence ID" value="RBP36565.1"/>
    <property type="molecule type" value="Genomic_DNA"/>
</dbReference>
<dbReference type="PANTHER" id="PTHR33608:SF6">
    <property type="entry name" value="BLL2464 PROTEIN"/>
    <property type="match status" value="1"/>
</dbReference>
<gene>
    <name evidence="4" type="ORF">DES53_1164</name>
</gene>
<feature type="region of interest" description="Disordered" evidence="1">
    <location>
        <begin position="44"/>
        <end position="77"/>
    </location>
</feature>
<sequence>MIADWAQNLGRLTGIFCSVFGPALLVLAIRYWLRQRRLHSQEEEHFQDSHARGVGALPPSSSGRHYESVATRSPLSPAEAEDRVNRILKRVRRIELITRGLVKETIGGQYHSRFKGQGIEFDDFREYQAGDDVRFLDWNVTARMNEPYIRKYVEEREMSVMLLVDVSRSGDYGSGEDSKRERMAEIAAVFAFSAQQNQDKVGLAMFSSEVEFYLPARKGSAQALRVVREILNYQPRRVGTDFTQVLDLTVQRIPHRALVFIISDFMTGYDSTAWEKPLRAAASKHDVVAVQVLDPRELKLPKAGRMCLEDPETGEQVLVNTSDPHVRQTYQQRVQAMQDNLTGMLSRNRVERVSIQTDTDYLPALRAYFRSRKRR</sequence>
<dbReference type="Gene3D" id="3.40.50.410">
    <property type="entry name" value="von Willebrand factor, type A domain"/>
    <property type="match status" value="1"/>
</dbReference>
<evidence type="ECO:0000256" key="1">
    <source>
        <dbReference type="SAM" id="MobiDB-lite"/>
    </source>
</evidence>
<evidence type="ECO:0000313" key="4">
    <source>
        <dbReference type="EMBL" id="RBP36565.1"/>
    </source>
</evidence>
<evidence type="ECO:0000259" key="3">
    <source>
        <dbReference type="Pfam" id="PF01882"/>
    </source>
</evidence>
<evidence type="ECO:0000256" key="2">
    <source>
        <dbReference type="SAM" id="Phobius"/>
    </source>
</evidence>
<comment type="caution">
    <text evidence="4">The sequence shown here is derived from an EMBL/GenBank/DDBJ whole genome shotgun (WGS) entry which is preliminary data.</text>
</comment>
<dbReference type="OrthoDB" id="9776116at2"/>
<keyword evidence="5" id="KW-1185">Reference proteome</keyword>
<dbReference type="InterPro" id="IPR036465">
    <property type="entry name" value="vWFA_dom_sf"/>
</dbReference>
<keyword evidence="2" id="KW-0812">Transmembrane</keyword>